<dbReference type="PROSITE" id="PS50110">
    <property type="entry name" value="RESPONSE_REGULATORY"/>
    <property type="match status" value="1"/>
</dbReference>
<dbReference type="PANTHER" id="PTHR33121:SF79">
    <property type="entry name" value="CYCLIC DI-GMP PHOSPHODIESTERASE PDED-RELATED"/>
    <property type="match status" value="1"/>
</dbReference>
<protein>
    <submittedName>
        <fullName evidence="4">Transcriptional regulator</fullName>
    </submittedName>
</protein>
<keyword evidence="1" id="KW-0597">Phosphoprotein</keyword>
<evidence type="ECO:0000256" key="1">
    <source>
        <dbReference type="PROSITE-ProRule" id="PRU00169"/>
    </source>
</evidence>
<comment type="caution">
    <text evidence="4">The sequence shown here is derived from an EMBL/GenBank/DDBJ whole genome shotgun (WGS) entry which is preliminary data.</text>
</comment>
<sequence length="409" mass="43379">MPHAKAVLVLDDEQELRDDVGRFVADAGFTVETAGEATSLSDADLVSFDIVLLDIAMPDADGLAVIERLSTLALRGPAPGILLISGRGEDMLQTVAAVARRAHVDVVGVLQKPFEPDDLLALLQGWRPPAARGAAKQWSVEQIRPQLAQAVATRTLGVAFQPKAGSGHLGFSGAEALLAGHLPVIGPVSPELIVEAASTDLDLLMALSLEVVRLAAEGCRSWSEEGWRGPVSINLPFDVLGVPDVIDHLEATLRDAGLAPSQVIFELMEDAIYDSSAASLSVLARLRLAGFGLSLDDVGRRQSGLLQLANLPITEVKIDLQLLAQARLWAKSRSIFASIAELGQRLGLSVVAEGVETPEDLLFIRKLPVDYVQGYLVSRKLPLPDLLSMLTASSSRGALVPPHVAAPLS</sequence>
<dbReference type="SMART" id="SM00448">
    <property type="entry name" value="REC"/>
    <property type="match status" value="1"/>
</dbReference>
<dbReference type="Proteomes" id="UP000606044">
    <property type="component" value="Unassembled WGS sequence"/>
</dbReference>
<evidence type="ECO:0000259" key="3">
    <source>
        <dbReference type="PROSITE" id="PS50883"/>
    </source>
</evidence>
<dbReference type="InterPro" id="IPR001789">
    <property type="entry name" value="Sig_transdc_resp-reg_receiver"/>
</dbReference>
<dbReference type="CDD" id="cd01948">
    <property type="entry name" value="EAL"/>
    <property type="match status" value="1"/>
</dbReference>
<gene>
    <name evidence="4" type="primary">vieA</name>
    <name evidence="4" type="ORF">GCM10007301_03650</name>
</gene>
<feature type="domain" description="Response regulatory" evidence="2">
    <location>
        <begin position="6"/>
        <end position="127"/>
    </location>
</feature>
<dbReference type="SUPFAM" id="SSF141868">
    <property type="entry name" value="EAL domain-like"/>
    <property type="match status" value="1"/>
</dbReference>
<dbReference type="PANTHER" id="PTHR33121">
    <property type="entry name" value="CYCLIC DI-GMP PHOSPHODIESTERASE PDEF"/>
    <property type="match status" value="1"/>
</dbReference>
<dbReference type="InterPro" id="IPR001633">
    <property type="entry name" value="EAL_dom"/>
</dbReference>
<keyword evidence="5" id="KW-1185">Reference proteome</keyword>
<reference evidence="4" key="2">
    <citation type="submission" date="2020-09" db="EMBL/GenBank/DDBJ databases">
        <authorList>
            <person name="Sun Q."/>
            <person name="Sedlacek I."/>
        </authorList>
    </citation>
    <scope>NUCLEOTIDE SEQUENCE</scope>
    <source>
        <strain evidence="4">CCM 7897</strain>
    </source>
</reference>
<dbReference type="Gene3D" id="3.20.20.450">
    <property type="entry name" value="EAL domain"/>
    <property type="match status" value="1"/>
</dbReference>
<dbReference type="InterPro" id="IPR011006">
    <property type="entry name" value="CheY-like_superfamily"/>
</dbReference>
<dbReference type="RefSeq" id="WP_188574851.1">
    <property type="nucleotide sequence ID" value="NZ_BMCT01000001.1"/>
</dbReference>
<dbReference type="AlphaFoldDB" id="A0A917BKL2"/>
<dbReference type="EMBL" id="BMCT01000001">
    <property type="protein sequence ID" value="GGF47594.1"/>
    <property type="molecule type" value="Genomic_DNA"/>
</dbReference>
<dbReference type="Pfam" id="PF00563">
    <property type="entry name" value="EAL"/>
    <property type="match status" value="1"/>
</dbReference>
<dbReference type="PROSITE" id="PS50883">
    <property type="entry name" value="EAL"/>
    <property type="match status" value="1"/>
</dbReference>
<organism evidence="4 5">
    <name type="scientific">Azorhizobium oxalatiphilum</name>
    <dbReference type="NCBI Taxonomy" id="980631"/>
    <lineage>
        <taxon>Bacteria</taxon>
        <taxon>Pseudomonadati</taxon>
        <taxon>Pseudomonadota</taxon>
        <taxon>Alphaproteobacteria</taxon>
        <taxon>Hyphomicrobiales</taxon>
        <taxon>Xanthobacteraceae</taxon>
        <taxon>Azorhizobium</taxon>
    </lineage>
</organism>
<evidence type="ECO:0000313" key="5">
    <source>
        <dbReference type="Proteomes" id="UP000606044"/>
    </source>
</evidence>
<feature type="modified residue" description="4-aspartylphosphate" evidence="1">
    <location>
        <position position="54"/>
    </location>
</feature>
<evidence type="ECO:0000313" key="4">
    <source>
        <dbReference type="EMBL" id="GGF47594.1"/>
    </source>
</evidence>
<accession>A0A917BKL2</accession>
<dbReference type="SUPFAM" id="SSF52172">
    <property type="entry name" value="CheY-like"/>
    <property type="match status" value="1"/>
</dbReference>
<dbReference type="GO" id="GO:0071111">
    <property type="term" value="F:cyclic-guanylate-specific phosphodiesterase activity"/>
    <property type="evidence" value="ECO:0007669"/>
    <property type="project" value="InterPro"/>
</dbReference>
<evidence type="ECO:0000259" key="2">
    <source>
        <dbReference type="PROSITE" id="PS50110"/>
    </source>
</evidence>
<dbReference type="Pfam" id="PF00072">
    <property type="entry name" value="Response_reg"/>
    <property type="match status" value="1"/>
</dbReference>
<name>A0A917BKL2_9HYPH</name>
<feature type="domain" description="EAL" evidence="3">
    <location>
        <begin position="140"/>
        <end position="394"/>
    </location>
</feature>
<dbReference type="InterPro" id="IPR035919">
    <property type="entry name" value="EAL_sf"/>
</dbReference>
<dbReference type="Gene3D" id="3.40.50.2300">
    <property type="match status" value="1"/>
</dbReference>
<dbReference type="SMART" id="SM00052">
    <property type="entry name" value="EAL"/>
    <property type="match status" value="1"/>
</dbReference>
<reference evidence="4" key="1">
    <citation type="journal article" date="2014" name="Int. J. Syst. Evol. Microbiol.">
        <title>Complete genome sequence of Corynebacterium casei LMG S-19264T (=DSM 44701T), isolated from a smear-ripened cheese.</title>
        <authorList>
            <consortium name="US DOE Joint Genome Institute (JGI-PGF)"/>
            <person name="Walter F."/>
            <person name="Albersmeier A."/>
            <person name="Kalinowski J."/>
            <person name="Ruckert C."/>
        </authorList>
    </citation>
    <scope>NUCLEOTIDE SEQUENCE</scope>
    <source>
        <strain evidence="4">CCM 7897</strain>
    </source>
</reference>
<dbReference type="InterPro" id="IPR050706">
    <property type="entry name" value="Cyclic-di-GMP_PDE-like"/>
</dbReference>
<dbReference type="GO" id="GO:0000160">
    <property type="term" value="P:phosphorelay signal transduction system"/>
    <property type="evidence" value="ECO:0007669"/>
    <property type="project" value="InterPro"/>
</dbReference>
<proteinExistence type="predicted"/>